<dbReference type="CDD" id="cd00038">
    <property type="entry name" value="CAP_ED"/>
    <property type="match status" value="1"/>
</dbReference>
<keyword evidence="10" id="KW-1185">Reference proteome</keyword>
<dbReference type="InterPro" id="IPR012338">
    <property type="entry name" value="Beta-lactam/transpept-like"/>
</dbReference>
<dbReference type="InterPro" id="IPR015868">
    <property type="entry name" value="Glutaminase"/>
</dbReference>
<dbReference type="Gene3D" id="2.60.120.10">
    <property type="entry name" value="Jelly Rolls"/>
    <property type="match status" value="1"/>
</dbReference>
<dbReference type="Pfam" id="PF00027">
    <property type="entry name" value="cNMP_binding"/>
    <property type="match status" value="1"/>
</dbReference>
<accession>A0ABV3G0B7</accession>
<dbReference type="Gene3D" id="3.40.710.10">
    <property type="entry name" value="DD-peptidase/beta-lactamase superfamily"/>
    <property type="match status" value="1"/>
</dbReference>
<dbReference type="InterPro" id="IPR018490">
    <property type="entry name" value="cNMP-bd_dom_sf"/>
</dbReference>
<feature type="binding site" evidence="6">
    <location>
        <position position="201"/>
    </location>
    <ligand>
        <name>substrate</name>
    </ligand>
</feature>
<evidence type="ECO:0000313" key="10">
    <source>
        <dbReference type="Proteomes" id="UP001551695"/>
    </source>
</evidence>
<organism evidence="9 10">
    <name type="scientific">Nocardia aurea</name>
    <dbReference type="NCBI Taxonomy" id="2144174"/>
    <lineage>
        <taxon>Bacteria</taxon>
        <taxon>Bacillati</taxon>
        <taxon>Actinomycetota</taxon>
        <taxon>Actinomycetes</taxon>
        <taxon>Mycobacteriales</taxon>
        <taxon>Nocardiaceae</taxon>
        <taxon>Nocardia</taxon>
    </lineage>
</organism>
<dbReference type="SMART" id="SM00100">
    <property type="entry name" value="cNMP"/>
    <property type="match status" value="1"/>
</dbReference>
<comment type="subunit">
    <text evidence="2 6">Homotetramer.</text>
</comment>
<feature type="binding site" evidence="6">
    <location>
        <position position="253"/>
    </location>
    <ligand>
        <name>substrate</name>
    </ligand>
</feature>
<dbReference type="SUPFAM" id="SSF51206">
    <property type="entry name" value="cAMP-binding domain-like"/>
    <property type="match status" value="1"/>
</dbReference>
<gene>
    <name evidence="6 9" type="primary">glsA</name>
    <name evidence="9" type="ORF">AB0I48_26440</name>
</gene>
<feature type="binding site" evidence="6">
    <location>
        <position position="126"/>
    </location>
    <ligand>
        <name>substrate</name>
    </ligand>
</feature>
<dbReference type="PANTHER" id="PTHR12544">
    <property type="entry name" value="GLUTAMINASE"/>
    <property type="match status" value="1"/>
</dbReference>
<evidence type="ECO:0000256" key="3">
    <source>
        <dbReference type="ARBA" id="ARBA00012918"/>
    </source>
</evidence>
<feature type="domain" description="Cyclic nucleotide-binding" evidence="7">
    <location>
        <begin position="482"/>
        <end position="602"/>
    </location>
</feature>
<keyword evidence="6" id="KW-0007">Acetylation</keyword>
<evidence type="ECO:0000256" key="2">
    <source>
        <dbReference type="ARBA" id="ARBA00011881"/>
    </source>
</evidence>
<feature type="domain" description="STAS" evidence="8">
    <location>
        <begin position="359"/>
        <end position="433"/>
    </location>
</feature>
<dbReference type="NCBIfam" id="TIGR03814">
    <property type="entry name" value="Gln_ase"/>
    <property type="match status" value="1"/>
</dbReference>
<evidence type="ECO:0000259" key="7">
    <source>
        <dbReference type="PROSITE" id="PS50042"/>
    </source>
</evidence>
<dbReference type="RefSeq" id="WP_355084017.1">
    <property type="nucleotide sequence ID" value="NZ_JBEXKW010000006.1"/>
</dbReference>
<evidence type="ECO:0000256" key="1">
    <source>
        <dbReference type="ARBA" id="ARBA00011076"/>
    </source>
</evidence>
<dbReference type="SUPFAM" id="SSF56601">
    <property type="entry name" value="beta-lactamase/transpeptidase-like"/>
    <property type="match status" value="1"/>
</dbReference>
<comment type="caution">
    <text evidence="9">The sequence shown here is derived from an EMBL/GenBank/DDBJ whole genome shotgun (WGS) entry which is preliminary data.</text>
</comment>
<dbReference type="SUPFAM" id="SSF52091">
    <property type="entry name" value="SpoIIaa-like"/>
    <property type="match status" value="1"/>
</dbReference>
<reference evidence="9 10" key="1">
    <citation type="submission" date="2024-06" db="EMBL/GenBank/DDBJ databases">
        <title>The Natural Products Discovery Center: Release of the First 8490 Sequenced Strains for Exploring Actinobacteria Biosynthetic Diversity.</title>
        <authorList>
            <person name="Kalkreuter E."/>
            <person name="Kautsar S.A."/>
            <person name="Yang D."/>
            <person name="Bader C.D."/>
            <person name="Teijaro C.N."/>
            <person name="Fluegel L."/>
            <person name="Davis C.M."/>
            <person name="Simpson J.R."/>
            <person name="Lauterbach L."/>
            <person name="Steele A.D."/>
            <person name="Gui C."/>
            <person name="Meng S."/>
            <person name="Li G."/>
            <person name="Viehrig K."/>
            <person name="Ye F."/>
            <person name="Su P."/>
            <person name="Kiefer A.F."/>
            <person name="Nichols A."/>
            <person name="Cepeda A.J."/>
            <person name="Yan W."/>
            <person name="Fan B."/>
            <person name="Jiang Y."/>
            <person name="Adhikari A."/>
            <person name="Zheng C.-J."/>
            <person name="Schuster L."/>
            <person name="Cowan T.M."/>
            <person name="Smanski M.J."/>
            <person name="Chevrette M.G."/>
            <person name="De Carvalho L.P.S."/>
            <person name="Shen B."/>
        </authorList>
    </citation>
    <scope>NUCLEOTIDE SEQUENCE [LARGE SCALE GENOMIC DNA]</scope>
    <source>
        <strain evidence="9 10">NPDC050403</strain>
    </source>
</reference>
<dbReference type="EMBL" id="JBFAKC010000013">
    <property type="protein sequence ID" value="MEV0711111.1"/>
    <property type="molecule type" value="Genomic_DNA"/>
</dbReference>
<dbReference type="EC" id="3.5.1.2" evidence="3 6"/>
<feature type="binding site" evidence="6">
    <location>
        <position position="76"/>
    </location>
    <ligand>
        <name>substrate</name>
    </ligand>
</feature>
<evidence type="ECO:0000313" key="9">
    <source>
        <dbReference type="EMBL" id="MEV0711111.1"/>
    </source>
</evidence>
<proteinExistence type="inferred from homology"/>
<dbReference type="InterPro" id="IPR036513">
    <property type="entry name" value="STAS_dom_sf"/>
</dbReference>
<sequence length="621" mass="67363">MAEPEHVRPRADDPGVVARIVADVYESCRADRSGELADYIPELAAVEPDSFALCLATADGRLYAAGDAETVFTIQSISKPFTYALALADRGPEAVGRHIDVEPSGDAFNEISLDPVTERPRNPMINAGAITAASLIAGRDAEEKFERIRRCYSRFAGRELTMNEPVYASEARTGFRNRAIGYMLRSFGIIESDPDDAVDRYFRQCSVDITCRDLAVMAATLANNGLNPLTRERALTPALTEQVLSVMTTCGMYNAAGDWVTTVGLPAKSGVGGGILAVLPGQIGIAVYSPRLDAHGNSVRGVAACRALSRRLELHFLHVTRAARTAVRGDYTVAEVPSRLRRDTEDMELLTAYGHRARLYQLDGDLLFAGAERAVRTIEAQAGELDALVIDVRRVGEVSGIAGDMLGELQTELAASGCLVALVDPDARLGRTVSGLDPDDPRGRVFLDRDTATEWCEDVLLRRYRPPGDRLPAVIPIVEHPALAALGHEDRARLAEEFEVRTFARGEVIVARGSARSGLYLILEGRVRLGFEGADRRDHRLVTLTAGMSFGEIPMLVGSPFVNEARAEKNVRLAVLGPRRFDTLAEEAPHLKLALLERLAAGAYSQMDAAVRSIAVRGGDY</sequence>
<dbReference type="HAMAP" id="MF_00313">
    <property type="entry name" value="Glutaminase"/>
    <property type="match status" value="1"/>
</dbReference>
<dbReference type="PANTHER" id="PTHR12544:SF29">
    <property type="entry name" value="GLUTAMINASE"/>
    <property type="match status" value="1"/>
</dbReference>
<name>A0ABV3G0B7_9NOCA</name>
<dbReference type="InterPro" id="IPR014710">
    <property type="entry name" value="RmlC-like_jellyroll"/>
</dbReference>
<dbReference type="InterPro" id="IPR000595">
    <property type="entry name" value="cNMP-bd_dom"/>
</dbReference>
<dbReference type="Proteomes" id="UP001551695">
    <property type="component" value="Unassembled WGS sequence"/>
</dbReference>
<comment type="similarity">
    <text evidence="1 6">Belongs to the glutaminase family.</text>
</comment>
<evidence type="ECO:0000256" key="4">
    <source>
        <dbReference type="ARBA" id="ARBA00022801"/>
    </source>
</evidence>
<comment type="catalytic activity">
    <reaction evidence="5 6">
        <text>L-glutamine + H2O = L-glutamate + NH4(+)</text>
        <dbReference type="Rhea" id="RHEA:15889"/>
        <dbReference type="ChEBI" id="CHEBI:15377"/>
        <dbReference type="ChEBI" id="CHEBI:28938"/>
        <dbReference type="ChEBI" id="CHEBI:29985"/>
        <dbReference type="ChEBI" id="CHEBI:58359"/>
        <dbReference type="EC" id="3.5.1.2"/>
    </reaction>
</comment>
<feature type="binding site" evidence="6">
    <location>
        <position position="170"/>
    </location>
    <ligand>
        <name>substrate</name>
    </ligand>
</feature>
<evidence type="ECO:0000259" key="8">
    <source>
        <dbReference type="PROSITE" id="PS50801"/>
    </source>
</evidence>
<feature type="binding site" evidence="6">
    <location>
        <position position="177"/>
    </location>
    <ligand>
        <name>substrate</name>
    </ligand>
</feature>
<dbReference type="InterPro" id="IPR002645">
    <property type="entry name" value="STAS_dom"/>
</dbReference>
<keyword evidence="4 6" id="KW-0378">Hydrolase</keyword>
<dbReference type="Gene3D" id="3.30.750.24">
    <property type="entry name" value="STAS domain"/>
    <property type="match status" value="1"/>
</dbReference>
<dbReference type="GO" id="GO:0004359">
    <property type="term" value="F:glutaminase activity"/>
    <property type="evidence" value="ECO:0007669"/>
    <property type="project" value="UniProtKB-EC"/>
</dbReference>
<evidence type="ECO:0000256" key="6">
    <source>
        <dbReference type="HAMAP-Rule" id="MF_00313"/>
    </source>
</evidence>
<evidence type="ECO:0000256" key="5">
    <source>
        <dbReference type="ARBA" id="ARBA00049534"/>
    </source>
</evidence>
<dbReference type="Pfam" id="PF04960">
    <property type="entry name" value="Glutaminase"/>
    <property type="match status" value="1"/>
</dbReference>
<dbReference type="PROSITE" id="PS50042">
    <property type="entry name" value="CNMP_BINDING_3"/>
    <property type="match status" value="1"/>
</dbReference>
<protein>
    <recommendedName>
        <fullName evidence="3 6">Glutaminase</fullName>
        <ecNumber evidence="3 6">3.5.1.2</ecNumber>
    </recommendedName>
</protein>
<dbReference type="PROSITE" id="PS50801">
    <property type="entry name" value="STAS"/>
    <property type="match status" value="1"/>
</dbReference>
<feature type="binding site" evidence="6">
    <location>
        <position position="271"/>
    </location>
    <ligand>
        <name>substrate</name>
    </ligand>
</feature>